<keyword evidence="2" id="KW-1185">Reference proteome</keyword>
<dbReference type="RefSeq" id="WP_188708162.1">
    <property type="nucleotide sequence ID" value="NZ_BMDX01000011.1"/>
</dbReference>
<dbReference type="Proteomes" id="UP000619743">
    <property type="component" value="Unassembled WGS sequence"/>
</dbReference>
<organism evidence="1 2">
    <name type="scientific">Neiella marina</name>
    <dbReference type="NCBI Taxonomy" id="508461"/>
    <lineage>
        <taxon>Bacteria</taxon>
        <taxon>Pseudomonadati</taxon>
        <taxon>Pseudomonadota</taxon>
        <taxon>Gammaproteobacteria</taxon>
        <taxon>Alteromonadales</taxon>
        <taxon>Echinimonadaceae</taxon>
        <taxon>Neiella</taxon>
    </lineage>
</organism>
<accession>A0A8J2U5Z1</accession>
<evidence type="ECO:0000313" key="1">
    <source>
        <dbReference type="EMBL" id="GGA80549.1"/>
    </source>
</evidence>
<proteinExistence type="predicted"/>
<sequence length="90" mass="10264">MDQKTKELLQKTIEVCQALLDEKPFKIQNSEICCVPNFLACKTPTEAKIQNLVLKQRAKPVGLWDWYHPNGGWITGKLYLGKSFKAKENG</sequence>
<gene>
    <name evidence="1" type="ORF">GCM10011369_23100</name>
</gene>
<comment type="caution">
    <text evidence="1">The sequence shown here is derived from an EMBL/GenBank/DDBJ whole genome shotgun (WGS) entry which is preliminary data.</text>
</comment>
<reference evidence="2" key="1">
    <citation type="journal article" date="2019" name="Int. J. Syst. Evol. Microbiol.">
        <title>The Global Catalogue of Microorganisms (GCM) 10K type strain sequencing project: providing services to taxonomists for standard genome sequencing and annotation.</title>
        <authorList>
            <consortium name="The Broad Institute Genomics Platform"/>
            <consortium name="The Broad Institute Genome Sequencing Center for Infectious Disease"/>
            <person name="Wu L."/>
            <person name="Ma J."/>
        </authorList>
    </citation>
    <scope>NUCLEOTIDE SEQUENCE [LARGE SCALE GENOMIC DNA]</scope>
    <source>
        <strain evidence="2">CGMCC 1.10130</strain>
    </source>
</reference>
<protein>
    <submittedName>
        <fullName evidence="1">Uncharacterized protein</fullName>
    </submittedName>
</protein>
<name>A0A8J2U5Z1_9GAMM</name>
<evidence type="ECO:0000313" key="2">
    <source>
        <dbReference type="Proteomes" id="UP000619743"/>
    </source>
</evidence>
<dbReference type="AlphaFoldDB" id="A0A8J2U5Z1"/>
<dbReference type="EMBL" id="BMDX01000011">
    <property type="protein sequence ID" value="GGA80549.1"/>
    <property type="molecule type" value="Genomic_DNA"/>
</dbReference>